<dbReference type="PRINTS" id="PR01038">
    <property type="entry name" value="TRNASYNTHARG"/>
</dbReference>
<dbReference type="InterPro" id="IPR036695">
    <property type="entry name" value="Arg-tRNA-synth_N_sf"/>
</dbReference>
<dbReference type="PANTHER" id="PTHR11956">
    <property type="entry name" value="ARGINYL-TRNA SYNTHETASE"/>
    <property type="match status" value="1"/>
</dbReference>
<evidence type="ECO:0000259" key="12">
    <source>
        <dbReference type="SMART" id="SM01016"/>
    </source>
</evidence>
<dbReference type="SUPFAM" id="SSF47323">
    <property type="entry name" value="Anticodon-binding domain of a subclass of class I aminoacyl-tRNA synthetases"/>
    <property type="match status" value="1"/>
</dbReference>
<dbReference type="InterPro" id="IPR009080">
    <property type="entry name" value="tRNAsynth_Ia_anticodon-bd"/>
</dbReference>
<dbReference type="EMBL" id="JAGQKZ010000002">
    <property type="protein sequence ID" value="MCA9391648.1"/>
    <property type="molecule type" value="Genomic_DNA"/>
</dbReference>
<dbReference type="InterPro" id="IPR035684">
    <property type="entry name" value="ArgRS_core"/>
</dbReference>
<dbReference type="GO" id="GO:0005737">
    <property type="term" value="C:cytoplasm"/>
    <property type="evidence" value="ECO:0007669"/>
    <property type="project" value="UniProtKB-UniRule"/>
</dbReference>
<dbReference type="GO" id="GO:0006420">
    <property type="term" value="P:arginyl-tRNA aminoacylation"/>
    <property type="evidence" value="ECO:0007669"/>
    <property type="project" value="UniProtKB-UniRule"/>
</dbReference>
<dbReference type="Proteomes" id="UP000751518">
    <property type="component" value="Unassembled WGS sequence"/>
</dbReference>
<dbReference type="PANTHER" id="PTHR11956:SF5">
    <property type="entry name" value="ARGININE--TRNA LIGASE, CYTOPLASMIC"/>
    <property type="match status" value="1"/>
</dbReference>
<evidence type="ECO:0000313" key="14">
    <source>
        <dbReference type="Proteomes" id="UP000751518"/>
    </source>
</evidence>
<dbReference type="InterPro" id="IPR001278">
    <property type="entry name" value="Arg-tRNA-ligase"/>
</dbReference>
<evidence type="ECO:0000256" key="8">
    <source>
        <dbReference type="ARBA" id="ARBA00049339"/>
    </source>
</evidence>
<keyword evidence="3 10" id="KW-0436">Ligase</keyword>
<evidence type="ECO:0000256" key="1">
    <source>
        <dbReference type="ARBA" id="ARBA00005594"/>
    </source>
</evidence>
<dbReference type="Pfam" id="PF05746">
    <property type="entry name" value="DALR_1"/>
    <property type="match status" value="1"/>
</dbReference>
<dbReference type="SMART" id="SM01016">
    <property type="entry name" value="Arg_tRNA_synt_N"/>
    <property type="match status" value="1"/>
</dbReference>
<keyword evidence="7 10" id="KW-0030">Aminoacyl-tRNA synthetase</keyword>
<dbReference type="AlphaFoldDB" id="A0A955RRL0"/>
<comment type="caution">
    <text evidence="13">The sequence shown here is derived from an EMBL/GenBank/DDBJ whole genome shotgun (WGS) entry which is preliminary data.</text>
</comment>
<proteinExistence type="inferred from homology"/>
<dbReference type="SUPFAM" id="SSF55190">
    <property type="entry name" value="Arginyl-tRNA synthetase (ArgRS), N-terminal 'additional' domain"/>
    <property type="match status" value="1"/>
</dbReference>
<dbReference type="EC" id="6.1.1.19" evidence="2 9"/>
<keyword evidence="6 10" id="KW-0648">Protein biosynthesis</keyword>
<evidence type="ECO:0000256" key="4">
    <source>
        <dbReference type="ARBA" id="ARBA00022741"/>
    </source>
</evidence>
<evidence type="ECO:0000256" key="10">
    <source>
        <dbReference type="RuleBase" id="RU363038"/>
    </source>
</evidence>
<dbReference type="Gene3D" id="1.10.730.10">
    <property type="entry name" value="Isoleucyl-tRNA Synthetase, Domain 1"/>
    <property type="match status" value="1"/>
</dbReference>
<dbReference type="Pfam" id="PF03485">
    <property type="entry name" value="Arg_tRNA_synt_N"/>
    <property type="match status" value="1"/>
</dbReference>
<evidence type="ECO:0000256" key="2">
    <source>
        <dbReference type="ARBA" id="ARBA00012837"/>
    </source>
</evidence>
<gene>
    <name evidence="13" type="primary">argS</name>
    <name evidence="13" type="ORF">KC614_00395</name>
</gene>
<evidence type="ECO:0000256" key="5">
    <source>
        <dbReference type="ARBA" id="ARBA00022840"/>
    </source>
</evidence>
<accession>A0A955RRL0</accession>
<dbReference type="InterPro" id="IPR005148">
    <property type="entry name" value="Arg-tRNA-synth_N"/>
</dbReference>
<dbReference type="Pfam" id="PF00750">
    <property type="entry name" value="tRNA-synt_1d"/>
    <property type="match status" value="1"/>
</dbReference>
<organism evidence="13 14">
    <name type="scientific">candidate division WWE3 bacterium</name>
    <dbReference type="NCBI Taxonomy" id="2053526"/>
    <lineage>
        <taxon>Bacteria</taxon>
        <taxon>Katanobacteria</taxon>
    </lineage>
</organism>
<evidence type="ECO:0000259" key="11">
    <source>
        <dbReference type="SMART" id="SM00836"/>
    </source>
</evidence>
<dbReference type="NCBIfam" id="TIGR00456">
    <property type="entry name" value="argS"/>
    <property type="match status" value="1"/>
</dbReference>
<keyword evidence="5 10" id="KW-0067">ATP-binding</keyword>
<dbReference type="GO" id="GO:0005524">
    <property type="term" value="F:ATP binding"/>
    <property type="evidence" value="ECO:0007669"/>
    <property type="project" value="UniProtKB-KW"/>
</dbReference>
<evidence type="ECO:0000256" key="7">
    <source>
        <dbReference type="ARBA" id="ARBA00023146"/>
    </source>
</evidence>
<reference evidence="13" key="1">
    <citation type="submission" date="2020-04" db="EMBL/GenBank/DDBJ databases">
        <authorList>
            <person name="Zhang T."/>
        </authorList>
    </citation>
    <scope>NUCLEOTIDE SEQUENCE</scope>
    <source>
        <strain evidence="13">HKST-UBA03</strain>
    </source>
</reference>
<dbReference type="GO" id="GO:0004814">
    <property type="term" value="F:arginine-tRNA ligase activity"/>
    <property type="evidence" value="ECO:0007669"/>
    <property type="project" value="UniProtKB-UniRule"/>
</dbReference>
<evidence type="ECO:0000313" key="13">
    <source>
        <dbReference type="EMBL" id="MCA9391648.1"/>
    </source>
</evidence>
<evidence type="ECO:0000256" key="3">
    <source>
        <dbReference type="ARBA" id="ARBA00022598"/>
    </source>
</evidence>
<evidence type="ECO:0000256" key="9">
    <source>
        <dbReference type="NCBIfam" id="TIGR00456"/>
    </source>
</evidence>
<evidence type="ECO:0000256" key="6">
    <source>
        <dbReference type="ARBA" id="ARBA00022917"/>
    </source>
</evidence>
<name>A0A955RRL0_UNCKA</name>
<feature type="domain" description="DALR anticodon binding" evidence="11">
    <location>
        <begin position="496"/>
        <end position="609"/>
    </location>
</feature>
<comment type="similarity">
    <text evidence="1 10">Belongs to the class-I aminoacyl-tRNA synthetase family.</text>
</comment>
<reference evidence="13" key="2">
    <citation type="journal article" date="2021" name="Microbiome">
        <title>Successional dynamics and alternative stable states in a saline activated sludge microbial community over 9 years.</title>
        <authorList>
            <person name="Wang Y."/>
            <person name="Ye J."/>
            <person name="Ju F."/>
            <person name="Liu L."/>
            <person name="Boyd J.A."/>
            <person name="Deng Y."/>
            <person name="Parks D.H."/>
            <person name="Jiang X."/>
            <person name="Yin X."/>
            <person name="Woodcroft B.J."/>
            <person name="Tyson G.W."/>
            <person name="Hugenholtz P."/>
            <person name="Polz M.F."/>
            <person name="Zhang T."/>
        </authorList>
    </citation>
    <scope>NUCLEOTIDE SEQUENCE</scope>
    <source>
        <strain evidence="13">HKST-UBA03</strain>
    </source>
</reference>
<dbReference type="InterPro" id="IPR008909">
    <property type="entry name" value="DALR_anticod-bd"/>
</dbReference>
<dbReference type="FunFam" id="1.10.730.10:FF:000006">
    <property type="entry name" value="Arginyl-tRNA synthetase 2, mitochondrial"/>
    <property type="match status" value="1"/>
</dbReference>
<dbReference type="SUPFAM" id="SSF52374">
    <property type="entry name" value="Nucleotidylyl transferase"/>
    <property type="match status" value="1"/>
</dbReference>
<feature type="domain" description="Arginyl tRNA synthetase N-terminal" evidence="12">
    <location>
        <begin position="5"/>
        <end position="96"/>
    </location>
</feature>
<dbReference type="Gene3D" id="3.30.1360.70">
    <property type="entry name" value="Arginyl tRNA synthetase N-terminal domain"/>
    <property type="match status" value="1"/>
</dbReference>
<protein>
    <recommendedName>
        <fullName evidence="2 9">Arginine--tRNA ligase</fullName>
        <ecNumber evidence="2 9">6.1.1.19</ecNumber>
    </recommendedName>
</protein>
<dbReference type="SMART" id="SM00836">
    <property type="entry name" value="DALR_1"/>
    <property type="match status" value="1"/>
</dbReference>
<dbReference type="CDD" id="cd07956">
    <property type="entry name" value="Anticodon_Ia_Arg"/>
    <property type="match status" value="1"/>
</dbReference>
<keyword evidence="4 10" id="KW-0547">Nucleotide-binding</keyword>
<dbReference type="Gene3D" id="3.40.50.620">
    <property type="entry name" value="HUPs"/>
    <property type="match status" value="1"/>
</dbReference>
<comment type="catalytic activity">
    <reaction evidence="8">
        <text>tRNA(Arg) + L-arginine + ATP = L-arginyl-tRNA(Arg) + AMP + diphosphate</text>
        <dbReference type="Rhea" id="RHEA:20301"/>
        <dbReference type="Rhea" id="RHEA-COMP:9658"/>
        <dbReference type="Rhea" id="RHEA-COMP:9673"/>
        <dbReference type="ChEBI" id="CHEBI:30616"/>
        <dbReference type="ChEBI" id="CHEBI:32682"/>
        <dbReference type="ChEBI" id="CHEBI:33019"/>
        <dbReference type="ChEBI" id="CHEBI:78442"/>
        <dbReference type="ChEBI" id="CHEBI:78513"/>
        <dbReference type="ChEBI" id="CHEBI:456215"/>
        <dbReference type="EC" id="6.1.1.19"/>
    </reaction>
</comment>
<sequence>MLISDQIREILLNSLEGISSLEGFNEDDIEVTLPTQEGFGDYSSSILFSLAKARGLNLRDLGEEVIEKIKAWLSEHDESPIKDVELVNGGFLNFYLSDEVLTRILQESTNEGFGKNEVLLGKTYVVEYTDPNPFKVFHIGHLMTNTIGESLARLFAAGGADVKHVNYQGDVGMHVAKSIWGLLALFEEEGLDMRGLADKPLAERQEYLGRAYAKGASAYKEDESAAVAIKRINMYCYIAAQDYLVESEDWQPQIDYKEFVDFNEQEYGKIKEIYRLGREWSLAYFETIYSRLGTNFDNYYFESKAGEYGLKLVRENEEKGIFTQSEGAVIFRGEDYGLHTRVFINKLGLPVYEAKDLGLALLKYDDYKYDRSVIVTANEINDYFEVVIKALSMINPELAEKTTHVGHGMLNFKDGKMSSRTGRIISGEDLLDRIEDSLRSVMTDDRDLSDKERDDVLTKVSVGAWKYSVLKQKIGRDIPFDFSSSLSLEGRSGPYLQYTYARCKSVLRNTGDKTEAVTSTSFDAEERKVLQLLERFPVIVLSATQQLAPHTVATYLYDLAQSYNSFYNTHRVLVDEKEVRDFRLTLTKAVAQTIKTGLGLLGIETVEKM</sequence>
<dbReference type="InterPro" id="IPR014729">
    <property type="entry name" value="Rossmann-like_a/b/a_fold"/>
</dbReference>